<reference evidence="2" key="1">
    <citation type="journal article" date="2010" name="BMC Genomics">
        <title>Clostridium sticklandii, a specialist in amino acid degradation:revisiting its metabolism through its genome sequence.</title>
        <authorList>
            <person name="Fonknechten N."/>
            <person name="Chaussonnerie S."/>
            <person name="Tricot S."/>
            <person name="Lajus A."/>
            <person name="Andreesen J.R."/>
            <person name="Perchat N."/>
            <person name="Pelletier E."/>
            <person name="Gouyvenoux M."/>
            <person name="Barbe V."/>
            <person name="Salanoubat M."/>
            <person name="Le Paslier D."/>
            <person name="Weissenbach J."/>
            <person name="Cohen G.N."/>
            <person name="Kreimeyer A."/>
        </authorList>
    </citation>
    <scope>NUCLEOTIDE SEQUENCE [LARGE SCALE GENOMIC DNA]</scope>
    <source>
        <strain evidence="2">ATCC 12662 / DSM 519 / JCM 1433 / CCUG 9281 / NCIMB 10654 / HF</strain>
    </source>
</reference>
<evidence type="ECO:0000313" key="1">
    <source>
        <dbReference type="EMBL" id="CBH22629.1"/>
    </source>
</evidence>
<dbReference type="CDD" id="cd00093">
    <property type="entry name" value="HTH_XRE"/>
    <property type="match status" value="1"/>
</dbReference>
<dbReference type="AlphaFoldDB" id="E3PVS6"/>
<dbReference type="BioCyc" id="CSTI499177:GJE9-2607-MONOMER"/>
<name>E3PVS6_ACESD</name>
<protein>
    <submittedName>
        <fullName evidence="1">Uncharacterized protein</fullName>
    </submittedName>
</protein>
<gene>
    <name evidence="1" type="ordered locus">CLOST_2514</name>
</gene>
<proteinExistence type="predicted"/>
<keyword evidence="2" id="KW-1185">Reference proteome</keyword>
<dbReference type="HOGENOM" id="CLU_1132078_0_0_9"/>
<dbReference type="Proteomes" id="UP000007041">
    <property type="component" value="Chromosome"/>
</dbReference>
<dbReference type="eggNOG" id="ENOG5033VPZ">
    <property type="taxonomic scope" value="Bacteria"/>
</dbReference>
<dbReference type="InterPro" id="IPR001387">
    <property type="entry name" value="Cro/C1-type_HTH"/>
</dbReference>
<sequence length="245" mass="29181">MEIKLRLKELGIKLLEFAKELDISRPTLDNYIALYEKGENLPSEKYQIIFESLFDDEIETKEEFQDVLDRYHHLIQRDKILGVKDLSVERTDLLSDLIGLITKDIESEDYCKDIYAFINMLVRSYKEVPTYRRFSDYFLYLNGKKDINDIVEEDKAFYGNFYDLMKKDTEDRLVDDSGLFDLFEKRVNEILIKQNEQEEDLTEKVMKEKFDELVRKAIKDKIKQGYDVKDIDPETLFDSIDLSKI</sequence>
<organism evidence="1 2">
    <name type="scientific">Acetoanaerobium sticklandii (strain ATCC 12662 / DSM 519 / JCM 1433 / CCUG 9281 / NCIMB 10654 / HF)</name>
    <name type="common">Clostridium sticklandii</name>
    <dbReference type="NCBI Taxonomy" id="499177"/>
    <lineage>
        <taxon>Bacteria</taxon>
        <taxon>Bacillati</taxon>
        <taxon>Bacillota</taxon>
        <taxon>Clostridia</taxon>
        <taxon>Peptostreptococcales</taxon>
        <taxon>Filifactoraceae</taxon>
        <taxon>Acetoanaerobium</taxon>
    </lineage>
</organism>
<accession>E3PVS6</accession>
<dbReference type="KEGG" id="cst:CLOST_2514"/>
<evidence type="ECO:0000313" key="2">
    <source>
        <dbReference type="Proteomes" id="UP000007041"/>
    </source>
</evidence>
<dbReference type="EMBL" id="FP565809">
    <property type="protein sequence ID" value="CBH22629.1"/>
    <property type="molecule type" value="Genomic_DNA"/>
</dbReference>